<dbReference type="AlphaFoldDB" id="A0A5B6W0I8"/>
<dbReference type="Proteomes" id="UP000325315">
    <property type="component" value="Unassembled WGS sequence"/>
</dbReference>
<evidence type="ECO:0000313" key="2">
    <source>
        <dbReference type="EMBL" id="KAA3474734.1"/>
    </source>
</evidence>
<sequence>MSSRRSPYEQNKPQDRTNPSDHTTCGQRLDKIVGGMQSMRTDSECSNSTRTLTKLEDQRSQLMSMMGDIKIKIGTGTPSNPEDNPQREVNEHGKILSSLKTTTPEIIAEKNDDPQEVSLEVEYELEPEEVTTPAVETEKELASQESTPVRKYAKFLMEIIARHRKIKVGEQVTLNASCSVTILGQLVDRSLVRPKGVLEDVLVKVQSFIMPADFVVLDFDEDCEIPILLGRPFLATSRSTIDLEKNKLTMKVNGETETFKCGHQSSKEDRRKLGEQCKKIFISKFPKIRETLPFMHTEGINKFKEREK</sequence>
<keyword evidence="3" id="KW-1185">Reference proteome</keyword>
<dbReference type="EMBL" id="SMMG02000005">
    <property type="protein sequence ID" value="KAA3474734.1"/>
    <property type="molecule type" value="Genomic_DNA"/>
</dbReference>
<accession>A0A5B6W0I8</accession>
<feature type="region of interest" description="Disordered" evidence="1">
    <location>
        <begin position="1"/>
        <end position="27"/>
    </location>
</feature>
<evidence type="ECO:0008006" key="4">
    <source>
        <dbReference type="Google" id="ProtNLM"/>
    </source>
</evidence>
<dbReference type="InterPro" id="IPR021109">
    <property type="entry name" value="Peptidase_aspartic_dom_sf"/>
</dbReference>
<dbReference type="PANTHER" id="PTHR33067">
    <property type="entry name" value="RNA-DIRECTED DNA POLYMERASE-RELATED"/>
    <property type="match status" value="1"/>
</dbReference>
<evidence type="ECO:0000256" key="1">
    <source>
        <dbReference type="SAM" id="MobiDB-lite"/>
    </source>
</evidence>
<dbReference type="OrthoDB" id="781949at2759"/>
<feature type="compositionally biased region" description="Polar residues" evidence="1">
    <location>
        <begin position="1"/>
        <end position="11"/>
    </location>
</feature>
<dbReference type="PANTHER" id="PTHR33067:SF31">
    <property type="entry name" value="RNA-DIRECTED DNA POLYMERASE"/>
    <property type="match status" value="1"/>
</dbReference>
<name>A0A5B6W0I8_9ROSI</name>
<protein>
    <recommendedName>
        <fullName evidence="4">Retrovirus-related Pol polyprotein from transposon opus</fullName>
    </recommendedName>
</protein>
<reference evidence="3" key="1">
    <citation type="journal article" date="2019" name="Plant Biotechnol. J.">
        <title>Genome sequencing of the Australian wild diploid species Gossypium australe highlights disease resistance and delayed gland morphogenesis.</title>
        <authorList>
            <person name="Cai Y."/>
            <person name="Cai X."/>
            <person name="Wang Q."/>
            <person name="Wang P."/>
            <person name="Zhang Y."/>
            <person name="Cai C."/>
            <person name="Xu Y."/>
            <person name="Wang K."/>
            <person name="Zhou Z."/>
            <person name="Wang C."/>
            <person name="Geng S."/>
            <person name="Li B."/>
            <person name="Dong Q."/>
            <person name="Hou Y."/>
            <person name="Wang H."/>
            <person name="Ai P."/>
            <person name="Liu Z."/>
            <person name="Yi F."/>
            <person name="Sun M."/>
            <person name="An G."/>
            <person name="Cheng J."/>
            <person name="Zhang Y."/>
            <person name="Shi Q."/>
            <person name="Xie Y."/>
            <person name="Shi X."/>
            <person name="Chang Y."/>
            <person name="Huang F."/>
            <person name="Chen Y."/>
            <person name="Hong S."/>
            <person name="Mi L."/>
            <person name="Sun Q."/>
            <person name="Zhang L."/>
            <person name="Zhou B."/>
            <person name="Peng R."/>
            <person name="Zhang X."/>
            <person name="Liu F."/>
        </authorList>
    </citation>
    <scope>NUCLEOTIDE SEQUENCE [LARGE SCALE GENOMIC DNA]</scope>
    <source>
        <strain evidence="3">cv. PA1801</strain>
    </source>
</reference>
<comment type="caution">
    <text evidence="2">The sequence shown here is derived from an EMBL/GenBank/DDBJ whole genome shotgun (WGS) entry which is preliminary data.</text>
</comment>
<evidence type="ECO:0000313" key="3">
    <source>
        <dbReference type="Proteomes" id="UP000325315"/>
    </source>
</evidence>
<organism evidence="2 3">
    <name type="scientific">Gossypium australe</name>
    <dbReference type="NCBI Taxonomy" id="47621"/>
    <lineage>
        <taxon>Eukaryota</taxon>
        <taxon>Viridiplantae</taxon>
        <taxon>Streptophyta</taxon>
        <taxon>Embryophyta</taxon>
        <taxon>Tracheophyta</taxon>
        <taxon>Spermatophyta</taxon>
        <taxon>Magnoliopsida</taxon>
        <taxon>eudicotyledons</taxon>
        <taxon>Gunneridae</taxon>
        <taxon>Pentapetalae</taxon>
        <taxon>rosids</taxon>
        <taxon>malvids</taxon>
        <taxon>Malvales</taxon>
        <taxon>Malvaceae</taxon>
        <taxon>Malvoideae</taxon>
        <taxon>Gossypium</taxon>
    </lineage>
</organism>
<gene>
    <name evidence="2" type="ORF">EPI10_024997</name>
</gene>
<dbReference type="Gene3D" id="2.40.70.10">
    <property type="entry name" value="Acid Proteases"/>
    <property type="match status" value="1"/>
</dbReference>
<proteinExistence type="predicted"/>